<evidence type="ECO:0000313" key="2">
    <source>
        <dbReference type="EMBL" id="MFC4265445.1"/>
    </source>
</evidence>
<protein>
    <submittedName>
        <fullName evidence="2">Uncharacterized protein</fullName>
    </submittedName>
</protein>
<dbReference type="EMBL" id="JBHSCQ010000008">
    <property type="protein sequence ID" value="MFC4265445.1"/>
    <property type="molecule type" value="Genomic_DNA"/>
</dbReference>
<dbReference type="Proteomes" id="UP001595773">
    <property type="component" value="Unassembled WGS sequence"/>
</dbReference>
<evidence type="ECO:0000256" key="1">
    <source>
        <dbReference type="SAM" id="MobiDB-lite"/>
    </source>
</evidence>
<accession>A0ABV8QYX1</accession>
<name>A0ABV8QYX1_9MICC</name>
<organism evidence="2 3">
    <name type="scientific">Arthrobacter cryoconiti</name>
    <dbReference type="NCBI Taxonomy" id="748907"/>
    <lineage>
        <taxon>Bacteria</taxon>
        <taxon>Bacillati</taxon>
        <taxon>Actinomycetota</taxon>
        <taxon>Actinomycetes</taxon>
        <taxon>Micrococcales</taxon>
        <taxon>Micrococcaceae</taxon>
        <taxon>Arthrobacter</taxon>
    </lineage>
</organism>
<evidence type="ECO:0000313" key="3">
    <source>
        <dbReference type="Proteomes" id="UP001595773"/>
    </source>
</evidence>
<gene>
    <name evidence="2" type="ORF">ACFOW9_07505</name>
</gene>
<keyword evidence="3" id="KW-1185">Reference proteome</keyword>
<reference evidence="3" key="1">
    <citation type="journal article" date="2019" name="Int. J. Syst. Evol. Microbiol.">
        <title>The Global Catalogue of Microorganisms (GCM) 10K type strain sequencing project: providing services to taxonomists for standard genome sequencing and annotation.</title>
        <authorList>
            <consortium name="The Broad Institute Genomics Platform"/>
            <consortium name="The Broad Institute Genome Sequencing Center for Infectious Disease"/>
            <person name="Wu L."/>
            <person name="Ma J."/>
        </authorList>
    </citation>
    <scope>NUCLEOTIDE SEQUENCE [LARGE SCALE GENOMIC DNA]</scope>
    <source>
        <strain evidence="3">CGMCC 1.10698</strain>
    </source>
</reference>
<sequence>MGVQNATTMTLSPNMNRTRANMRIDHAADRYLEVLEGLTDEVLVFDMRDHHPIEAGQWWRPPSQTVNGSGSALPLRTDTTGFVTTVRSARLPYWRSGTVRTIHRPSQRST</sequence>
<feature type="region of interest" description="Disordered" evidence="1">
    <location>
        <begin position="55"/>
        <end position="76"/>
    </location>
</feature>
<dbReference type="RefSeq" id="WP_376991600.1">
    <property type="nucleotide sequence ID" value="NZ_JBHSCQ010000008.1"/>
</dbReference>
<comment type="caution">
    <text evidence="2">The sequence shown here is derived from an EMBL/GenBank/DDBJ whole genome shotgun (WGS) entry which is preliminary data.</text>
</comment>
<proteinExistence type="predicted"/>